<dbReference type="EMBL" id="JAUJYO010000017">
    <property type="protein sequence ID" value="KAK1292218.1"/>
    <property type="molecule type" value="Genomic_DNA"/>
</dbReference>
<dbReference type="PANTHER" id="PTHR34572">
    <property type="entry name" value="GOLGIN FAMILY A PROTEIN"/>
    <property type="match status" value="1"/>
</dbReference>
<sequence length="137" mass="14799">MEGVGARLGRSSTRYGPATVFSGPVRKWKKMWVHVAPPNSSTSSKHNVGNSSTGSHLVLFKWSPTNQSIKDGSSPSAAAAAVEESPKRRFRYVPASAKNQVAPAESNEANLDLNLVLKSHEGDYETDSKMEEQNEGV</sequence>
<evidence type="ECO:0000313" key="2">
    <source>
        <dbReference type="EMBL" id="KAK1292218.1"/>
    </source>
</evidence>
<accession>A0AAV9CV50</accession>
<evidence type="ECO:0000313" key="3">
    <source>
        <dbReference type="Proteomes" id="UP001180020"/>
    </source>
</evidence>
<reference evidence="2" key="1">
    <citation type="journal article" date="2023" name="Nat. Commun.">
        <title>Diploid and tetraploid genomes of Acorus and the evolution of monocots.</title>
        <authorList>
            <person name="Ma L."/>
            <person name="Liu K.W."/>
            <person name="Li Z."/>
            <person name="Hsiao Y.Y."/>
            <person name="Qi Y."/>
            <person name="Fu T."/>
            <person name="Tang G.D."/>
            <person name="Zhang D."/>
            <person name="Sun W.H."/>
            <person name="Liu D.K."/>
            <person name="Li Y."/>
            <person name="Chen G.Z."/>
            <person name="Liu X.D."/>
            <person name="Liao X.Y."/>
            <person name="Jiang Y.T."/>
            <person name="Yu X."/>
            <person name="Hao Y."/>
            <person name="Huang J."/>
            <person name="Zhao X.W."/>
            <person name="Ke S."/>
            <person name="Chen Y.Y."/>
            <person name="Wu W.L."/>
            <person name="Hsu J.L."/>
            <person name="Lin Y.F."/>
            <person name="Huang M.D."/>
            <person name="Li C.Y."/>
            <person name="Huang L."/>
            <person name="Wang Z.W."/>
            <person name="Zhao X."/>
            <person name="Zhong W.Y."/>
            <person name="Peng D.H."/>
            <person name="Ahmad S."/>
            <person name="Lan S."/>
            <person name="Zhang J.S."/>
            <person name="Tsai W.C."/>
            <person name="Van de Peer Y."/>
            <person name="Liu Z.J."/>
        </authorList>
    </citation>
    <scope>NUCLEOTIDE SEQUENCE</scope>
    <source>
        <strain evidence="2">CP</strain>
    </source>
</reference>
<gene>
    <name evidence="2" type="ORF">QJS10_CPB17g02009</name>
</gene>
<proteinExistence type="predicted"/>
<organism evidence="2 3">
    <name type="scientific">Acorus calamus</name>
    <name type="common">Sweet flag</name>
    <dbReference type="NCBI Taxonomy" id="4465"/>
    <lineage>
        <taxon>Eukaryota</taxon>
        <taxon>Viridiplantae</taxon>
        <taxon>Streptophyta</taxon>
        <taxon>Embryophyta</taxon>
        <taxon>Tracheophyta</taxon>
        <taxon>Spermatophyta</taxon>
        <taxon>Magnoliopsida</taxon>
        <taxon>Liliopsida</taxon>
        <taxon>Acoraceae</taxon>
        <taxon>Acorus</taxon>
    </lineage>
</organism>
<comment type="caution">
    <text evidence="2">The sequence shown here is derived from an EMBL/GenBank/DDBJ whole genome shotgun (WGS) entry which is preliminary data.</text>
</comment>
<keyword evidence="3" id="KW-1185">Reference proteome</keyword>
<dbReference type="Proteomes" id="UP001180020">
    <property type="component" value="Unassembled WGS sequence"/>
</dbReference>
<reference evidence="2" key="2">
    <citation type="submission" date="2023-06" db="EMBL/GenBank/DDBJ databases">
        <authorList>
            <person name="Ma L."/>
            <person name="Liu K.-W."/>
            <person name="Li Z."/>
            <person name="Hsiao Y.-Y."/>
            <person name="Qi Y."/>
            <person name="Fu T."/>
            <person name="Tang G."/>
            <person name="Zhang D."/>
            <person name="Sun W.-H."/>
            <person name="Liu D.-K."/>
            <person name="Li Y."/>
            <person name="Chen G.-Z."/>
            <person name="Liu X.-D."/>
            <person name="Liao X.-Y."/>
            <person name="Jiang Y.-T."/>
            <person name="Yu X."/>
            <person name="Hao Y."/>
            <person name="Huang J."/>
            <person name="Zhao X.-W."/>
            <person name="Ke S."/>
            <person name="Chen Y.-Y."/>
            <person name="Wu W.-L."/>
            <person name="Hsu J.-L."/>
            <person name="Lin Y.-F."/>
            <person name="Huang M.-D."/>
            <person name="Li C.-Y."/>
            <person name="Huang L."/>
            <person name="Wang Z.-W."/>
            <person name="Zhao X."/>
            <person name="Zhong W.-Y."/>
            <person name="Peng D.-H."/>
            <person name="Ahmad S."/>
            <person name="Lan S."/>
            <person name="Zhang J.-S."/>
            <person name="Tsai W.-C."/>
            <person name="Van De Peer Y."/>
            <person name="Liu Z.-J."/>
        </authorList>
    </citation>
    <scope>NUCLEOTIDE SEQUENCE</scope>
    <source>
        <strain evidence="2">CP</strain>
        <tissue evidence="2">Leaves</tissue>
    </source>
</reference>
<dbReference type="AlphaFoldDB" id="A0AAV9CV50"/>
<name>A0AAV9CV50_ACOCL</name>
<feature type="compositionally biased region" description="Low complexity" evidence="1">
    <location>
        <begin position="73"/>
        <end position="83"/>
    </location>
</feature>
<evidence type="ECO:0000256" key="1">
    <source>
        <dbReference type="SAM" id="MobiDB-lite"/>
    </source>
</evidence>
<dbReference type="PANTHER" id="PTHR34572:SF1">
    <property type="entry name" value="GOLGIN FAMILY A PROTEIN"/>
    <property type="match status" value="1"/>
</dbReference>
<protein>
    <submittedName>
        <fullName evidence="2">Uncharacterized protein</fullName>
    </submittedName>
</protein>
<feature type="region of interest" description="Disordered" evidence="1">
    <location>
        <begin position="65"/>
        <end position="87"/>
    </location>
</feature>